<dbReference type="STRING" id="1328314.Achr_4320"/>
<accession>A0A0C4WG91</accession>
<dbReference type="EMBL" id="CP010415">
    <property type="protein sequence ID" value="AJE19938.1"/>
    <property type="molecule type" value="Genomic_DNA"/>
</dbReference>
<feature type="chain" id="PRO_5002184887" description="DUF3617 domain-containing protein" evidence="1">
    <location>
        <begin position="23"/>
        <end position="177"/>
    </location>
</feature>
<dbReference type="RefSeq" id="WP_039801434.1">
    <property type="nucleotide sequence ID" value="NZ_CP010415.1"/>
</dbReference>
<gene>
    <name evidence="2" type="ORF">Achr_4320</name>
</gene>
<keyword evidence="1" id="KW-0732">Signal</keyword>
<dbReference type="InterPro" id="IPR022061">
    <property type="entry name" value="DUF3617"/>
</dbReference>
<dbReference type="Proteomes" id="UP000068210">
    <property type="component" value="Chromosome"/>
</dbReference>
<sequence length="177" mass="19519">MKFPLFLLLTSALAVSALPAQALDILPGLWEFESKGVVAGGMPLPDMQEIRAQMQKLPPERRQAMEDMLTRQGVEMGDKGVRACLSEEQVKSQALPFQDDRPGCNQEVTERSDQLWKFRFHCPDSQGEGETRFASDREFTTVVNIVTAGKSGVTHMESHARWVGSDCGGLKPGQGAR</sequence>
<feature type="signal peptide" evidence="1">
    <location>
        <begin position="1"/>
        <end position="22"/>
    </location>
</feature>
<reference evidence="2 3" key="1">
    <citation type="journal article" date="2015" name="PLoS ONE">
        <title>Azotobacter Genomes: The Genome of Azotobacter chroococcum NCIMB 8003 (ATCC 4412).</title>
        <authorList>
            <person name="Robson R.L."/>
            <person name="Jones R."/>
            <person name="Robson R.M."/>
            <person name="Schwartz A."/>
            <person name="Richardson T.H."/>
        </authorList>
    </citation>
    <scope>NUCLEOTIDE SEQUENCE [LARGE SCALE GENOMIC DNA]</scope>
    <source>
        <strain evidence="2 3">NCIMB 8003</strain>
    </source>
</reference>
<proteinExistence type="predicted"/>
<protein>
    <recommendedName>
        <fullName evidence="4">DUF3617 domain-containing protein</fullName>
    </recommendedName>
</protein>
<evidence type="ECO:0000256" key="1">
    <source>
        <dbReference type="SAM" id="SignalP"/>
    </source>
</evidence>
<dbReference type="HOGENOM" id="CLU_126490_0_0_6"/>
<evidence type="ECO:0000313" key="3">
    <source>
        <dbReference type="Proteomes" id="UP000068210"/>
    </source>
</evidence>
<evidence type="ECO:0000313" key="2">
    <source>
        <dbReference type="EMBL" id="AJE19938.1"/>
    </source>
</evidence>
<organism evidence="2 3">
    <name type="scientific">Azotobacter chroococcum NCIMB 8003</name>
    <dbReference type="NCBI Taxonomy" id="1328314"/>
    <lineage>
        <taxon>Bacteria</taxon>
        <taxon>Pseudomonadati</taxon>
        <taxon>Pseudomonadota</taxon>
        <taxon>Gammaproteobacteria</taxon>
        <taxon>Pseudomonadales</taxon>
        <taxon>Pseudomonadaceae</taxon>
        <taxon>Azotobacter</taxon>
    </lineage>
</organism>
<name>A0A0C4WG91_9GAMM</name>
<dbReference type="KEGG" id="acx:Achr_4320"/>
<keyword evidence="3" id="KW-1185">Reference proteome</keyword>
<dbReference type="AlphaFoldDB" id="A0A0C4WG91"/>
<evidence type="ECO:0008006" key="4">
    <source>
        <dbReference type="Google" id="ProtNLM"/>
    </source>
</evidence>
<dbReference type="Pfam" id="PF12276">
    <property type="entry name" value="DUF3617"/>
    <property type="match status" value="1"/>
</dbReference>